<evidence type="ECO:0000313" key="2">
    <source>
        <dbReference type="Proteomes" id="UP000219799"/>
    </source>
</evidence>
<name>A0A1C3KF70_PLAMA</name>
<evidence type="ECO:0000313" key="1">
    <source>
        <dbReference type="EMBL" id="SBT72251.1"/>
    </source>
</evidence>
<dbReference type="InterPro" id="IPR059162">
    <property type="entry name" value="RIIAD1"/>
</dbReference>
<dbReference type="EMBL" id="LT594501">
    <property type="protein sequence ID" value="SBT72251.1"/>
    <property type="molecule type" value="Genomic_DNA"/>
</dbReference>
<evidence type="ECO:0008006" key="3">
    <source>
        <dbReference type="Google" id="ProtNLM"/>
    </source>
</evidence>
<dbReference type="Proteomes" id="UP000219799">
    <property type="component" value="Chromosome 13"/>
</dbReference>
<proteinExistence type="predicted"/>
<protein>
    <recommendedName>
        <fullName evidence="3">RIIa domain-containing protein</fullName>
    </recommendedName>
</protein>
<dbReference type="CDD" id="cd22971">
    <property type="entry name" value="DD_RIIAD1"/>
    <property type="match status" value="1"/>
</dbReference>
<accession>A0A1C3KF70</accession>
<dbReference type="AlphaFoldDB" id="A0A1C3KF70"/>
<dbReference type="Gene3D" id="1.20.890.10">
    <property type="entry name" value="cAMP-dependent protein kinase regulatory subunit, dimerization-anchoring domain"/>
    <property type="match status" value="1"/>
</dbReference>
<reference evidence="1 2" key="1">
    <citation type="submission" date="2016-06" db="EMBL/GenBank/DDBJ databases">
        <authorList>
            <consortium name="Pathogen Informatics"/>
        </authorList>
    </citation>
    <scope>NUCLEOTIDE SEQUENCE [LARGE SCALE GENOMIC DNA]</scope>
    <source>
        <strain evidence="1">PmlGA01</strain>
    </source>
</reference>
<dbReference type="SUPFAM" id="SSF47391">
    <property type="entry name" value="Dimerization-anchoring domain of cAMP-dependent PK regulatory subunit"/>
    <property type="match status" value="1"/>
</dbReference>
<organism evidence="1 2">
    <name type="scientific">Plasmodium malariae</name>
    <dbReference type="NCBI Taxonomy" id="5858"/>
    <lineage>
        <taxon>Eukaryota</taxon>
        <taxon>Sar</taxon>
        <taxon>Alveolata</taxon>
        <taxon>Apicomplexa</taxon>
        <taxon>Aconoidasida</taxon>
        <taxon>Haemosporida</taxon>
        <taxon>Plasmodiidae</taxon>
        <taxon>Plasmodium</taxon>
        <taxon>Plasmodium (Plasmodium)</taxon>
    </lineage>
</organism>
<gene>
    <name evidence="1" type="primary">PmlGA01_130027100</name>
    <name evidence="1" type="ORF">PMLGA01_130027100</name>
</gene>
<sequence>MNNFNTSENNSIKYFEEKLKNETDDKFLNLPTSLNGNLAFSSLDFQKIEPSYFLTNNLNNSSTDDKGEHIIFEREHDKNKFEKKKVFLFDLSEEQKVQVENFKIRKIMQNEMYLKKNKVLKYIIHIFLCDILKEKPDDVYEYAANYFTQPNLKQSILQKLKSMLTKS</sequence>
<dbReference type="VEuPathDB" id="PlasmoDB:PmUG01_13034600"/>